<accession>A0A7L9MGH2</accession>
<organism evidence="1 2">
    <name type="scientific">Brucella suis bv. 4</name>
    <dbReference type="NCBI Taxonomy" id="1567501"/>
    <lineage>
        <taxon>Bacteria</taxon>
        <taxon>Pseudomonadati</taxon>
        <taxon>Pseudomonadota</taxon>
        <taxon>Alphaproteobacteria</taxon>
        <taxon>Hyphomicrobiales</taxon>
        <taxon>Brucellaceae</taxon>
        <taxon>Brucella/Ochrobactrum group</taxon>
        <taxon>Brucella</taxon>
    </lineage>
</organism>
<dbReference type="AlphaFoldDB" id="A0A7L9MGH2"/>
<dbReference type="Proteomes" id="UP000593625">
    <property type="component" value="Chromosome I"/>
</dbReference>
<dbReference type="EMBL" id="CP054955">
    <property type="protein sequence ID" value="QOK64385.1"/>
    <property type="molecule type" value="Genomic_DNA"/>
</dbReference>
<protein>
    <recommendedName>
        <fullName evidence="3">Endonuclease</fullName>
    </recommendedName>
</protein>
<sequence>MFTIATFNVENLMRRFDFSGFRNELHQDRTLQLFEIGDETQYRLLEQARAIAHADDTR</sequence>
<evidence type="ECO:0008006" key="3">
    <source>
        <dbReference type="Google" id="ProtNLM"/>
    </source>
</evidence>
<evidence type="ECO:0000313" key="1">
    <source>
        <dbReference type="EMBL" id="QOK64385.1"/>
    </source>
</evidence>
<proteinExistence type="predicted"/>
<name>A0A7L9MGH2_BRUSS</name>
<evidence type="ECO:0000313" key="2">
    <source>
        <dbReference type="Proteomes" id="UP000593625"/>
    </source>
</evidence>
<gene>
    <name evidence="1" type="ORF">HUZ30_06420</name>
</gene>
<reference evidence="1 2" key="1">
    <citation type="submission" date="2020-06" db="EMBL/GenBank/DDBJ databases">
        <title>New insights into brucella suis CRO type strains.</title>
        <authorList>
            <person name="Duvnjak S."/>
            <person name="Pavlinec Z."/>
            <person name="Vaser R."/>
            <person name="Sikic M."/>
            <person name="Kizanovic K."/>
            <person name="Spicic S."/>
        </authorList>
    </citation>
    <scope>NUCLEOTIDE SEQUENCE [LARGE SCALE GENOMIC DNA]</scope>
    <source>
        <strain evidence="1 2">CVI_72</strain>
    </source>
</reference>